<keyword evidence="2" id="KW-1185">Reference proteome</keyword>
<name>A0A834JII3_VESGE</name>
<dbReference type="GO" id="GO:0071897">
    <property type="term" value="P:DNA biosynthetic process"/>
    <property type="evidence" value="ECO:0007669"/>
    <property type="project" value="UniProtKB-ARBA"/>
</dbReference>
<dbReference type="InterPro" id="IPR043128">
    <property type="entry name" value="Rev_trsase/Diguanyl_cyclase"/>
</dbReference>
<dbReference type="EMBL" id="JACSDZ010000013">
    <property type="protein sequence ID" value="KAF7388690.1"/>
    <property type="molecule type" value="Genomic_DNA"/>
</dbReference>
<reference evidence="1" key="1">
    <citation type="journal article" date="2020" name="G3 (Bethesda)">
        <title>High-Quality Assemblies for Three Invasive Social Wasps from the &lt;i&gt;Vespula&lt;/i&gt; Genus.</title>
        <authorList>
            <person name="Harrop T.W.R."/>
            <person name="Guhlin J."/>
            <person name="McLaughlin G.M."/>
            <person name="Permina E."/>
            <person name="Stockwell P."/>
            <person name="Gilligan J."/>
            <person name="Le Lec M.F."/>
            <person name="Gruber M.A.M."/>
            <person name="Quinn O."/>
            <person name="Lovegrove M."/>
            <person name="Duncan E.J."/>
            <person name="Remnant E.J."/>
            <person name="Van Eeckhoven J."/>
            <person name="Graham B."/>
            <person name="Knapp R.A."/>
            <person name="Langford K.W."/>
            <person name="Kronenberg Z."/>
            <person name="Press M.O."/>
            <person name="Eacker S.M."/>
            <person name="Wilson-Rankin E.E."/>
            <person name="Purcell J."/>
            <person name="Lester P.J."/>
            <person name="Dearden P.K."/>
        </authorList>
    </citation>
    <scope>NUCLEOTIDE SEQUENCE</scope>
    <source>
        <strain evidence="1">Linc-1</strain>
    </source>
</reference>
<proteinExistence type="predicted"/>
<dbReference type="InterPro" id="IPR043502">
    <property type="entry name" value="DNA/RNA_pol_sf"/>
</dbReference>
<dbReference type="Proteomes" id="UP000617340">
    <property type="component" value="Unassembled WGS sequence"/>
</dbReference>
<evidence type="ECO:0008006" key="3">
    <source>
        <dbReference type="Google" id="ProtNLM"/>
    </source>
</evidence>
<sequence>MKTSAIFAKCGKFYHQISLELGMSRVTCFQTIKIHRFSETDRFKIAVEINSEINPDVDKKVSVQKIRHHLNEFGLMGRVAQKRNIHLGKKSMSGNCICQRTFSLDVRIMMVEVPYLSVRGIMSINETGSRYCIEGIMTHFKYLDIIKDLLLSYASNDIPKDWIYQADNDPKYMNSCKYTAFIMDEHYKFLGMPFGLSNLVLIIFQKLINTVFQDLIRSGLVLTYLDEIKSILRIL</sequence>
<gene>
    <name evidence="1" type="ORF">HZH68_012632</name>
</gene>
<evidence type="ECO:0000313" key="2">
    <source>
        <dbReference type="Proteomes" id="UP000617340"/>
    </source>
</evidence>
<organism evidence="1 2">
    <name type="scientific">Vespula germanica</name>
    <name type="common">German yellow jacket</name>
    <name type="synonym">Paravespula germanica</name>
    <dbReference type="NCBI Taxonomy" id="30212"/>
    <lineage>
        <taxon>Eukaryota</taxon>
        <taxon>Metazoa</taxon>
        <taxon>Ecdysozoa</taxon>
        <taxon>Arthropoda</taxon>
        <taxon>Hexapoda</taxon>
        <taxon>Insecta</taxon>
        <taxon>Pterygota</taxon>
        <taxon>Neoptera</taxon>
        <taxon>Endopterygota</taxon>
        <taxon>Hymenoptera</taxon>
        <taxon>Apocrita</taxon>
        <taxon>Aculeata</taxon>
        <taxon>Vespoidea</taxon>
        <taxon>Vespidae</taxon>
        <taxon>Vespinae</taxon>
        <taxon>Vespula</taxon>
    </lineage>
</organism>
<comment type="caution">
    <text evidence="1">The sequence shown here is derived from an EMBL/GenBank/DDBJ whole genome shotgun (WGS) entry which is preliminary data.</text>
</comment>
<protein>
    <recommendedName>
        <fullName evidence="3">Reverse transcriptase</fullName>
    </recommendedName>
</protein>
<evidence type="ECO:0000313" key="1">
    <source>
        <dbReference type="EMBL" id="KAF7388690.1"/>
    </source>
</evidence>
<accession>A0A834JII3</accession>
<dbReference type="SUPFAM" id="SSF56672">
    <property type="entry name" value="DNA/RNA polymerases"/>
    <property type="match status" value="1"/>
</dbReference>
<dbReference type="AlphaFoldDB" id="A0A834JII3"/>
<dbReference type="Gene3D" id="3.30.70.270">
    <property type="match status" value="1"/>
</dbReference>